<sequence>MKIIQTLYVIAAIGLTGCVAKPPAVPALSANTVSATQSGIIDGSTSLTRLIQQYGVPSRTLWSPQGKQIAVWMQNWTGPQGQQAAQTTQLTALINGEVVERHWVHRYPAGMQNSFLSPDSKLHLNKIITKGVSTETGIIARLGEPRNYLFDDDGNKIMMYVWREPHQVMQGGAMHPRKMNVLLICLDSRNVVKFFNIEQLEGSDGIQSDPGSAFSLDT</sequence>
<evidence type="ECO:0000313" key="2">
    <source>
        <dbReference type="Proteomes" id="UP000078225"/>
    </source>
</evidence>
<dbReference type="Proteomes" id="UP000078225">
    <property type="component" value="Unassembled WGS sequence"/>
</dbReference>
<keyword evidence="2" id="KW-1185">Reference proteome</keyword>
<dbReference type="AlphaFoldDB" id="A0A1B7L0X4"/>
<evidence type="ECO:0000313" key="1">
    <source>
        <dbReference type="EMBL" id="OAT76030.1"/>
    </source>
</evidence>
<name>A0A1B7L0X4_9ENTR</name>
<dbReference type="EMBL" id="LYRP01000033">
    <property type="protein sequence ID" value="OAT76030.1"/>
    <property type="molecule type" value="Genomic_DNA"/>
</dbReference>
<gene>
    <name evidence="1" type="ORF">A9B99_11280</name>
</gene>
<reference evidence="2" key="1">
    <citation type="submission" date="2016-05" db="EMBL/GenBank/DDBJ databases">
        <authorList>
            <person name="Behera P."/>
            <person name="Vaishampayan P."/>
            <person name="Singh N."/>
            <person name="Raina V."/>
            <person name="Suar M."/>
            <person name="Pattnaik A."/>
            <person name="Rastogi G."/>
        </authorList>
    </citation>
    <scope>NUCLEOTIDE SEQUENCE [LARGE SCALE GENOMIC DNA]</scope>
    <source>
        <strain evidence="2">MP23</strain>
    </source>
</reference>
<organism evidence="1 2">
    <name type="scientific">Mangrovibacter phragmitis</name>
    <dbReference type="NCBI Taxonomy" id="1691903"/>
    <lineage>
        <taxon>Bacteria</taxon>
        <taxon>Pseudomonadati</taxon>
        <taxon>Pseudomonadota</taxon>
        <taxon>Gammaproteobacteria</taxon>
        <taxon>Enterobacterales</taxon>
        <taxon>Enterobacteriaceae</taxon>
        <taxon>Mangrovibacter</taxon>
    </lineage>
</organism>
<comment type="caution">
    <text evidence="1">The sequence shown here is derived from an EMBL/GenBank/DDBJ whole genome shotgun (WGS) entry which is preliminary data.</text>
</comment>
<dbReference type="PROSITE" id="PS51257">
    <property type="entry name" value="PROKAR_LIPOPROTEIN"/>
    <property type="match status" value="1"/>
</dbReference>
<evidence type="ECO:0008006" key="3">
    <source>
        <dbReference type="Google" id="ProtNLM"/>
    </source>
</evidence>
<proteinExistence type="predicted"/>
<dbReference type="OrthoDB" id="6628997at2"/>
<protein>
    <recommendedName>
        <fullName evidence="3">Lipoprotein</fullName>
    </recommendedName>
</protein>
<dbReference type="RefSeq" id="WP_064599289.1">
    <property type="nucleotide sequence ID" value="NZ_CP134782.1"/>
</dbReference>
<accession>A0A1B7L0X4</accession>